<comment type="caution">
    <text evidence="10">The sequence shown here is derived from an EMBL/GenBank/DDBJ whole genome shotgun (WGS) entry which is preliminary data.</text>
</comment>
<evidence type="ECO:0000256" key="8">
    <source>
        <dbReference type="ARBA" id="ARBA00023136"/>
    </source>
</evidence>
<dbReference type="SMART" id="SM00382">
    <property type="entry name" value="AAA"/>
    <property type="match status" value="1"/>
</dbReference>
<evidence type="ECO:0000256" key="2">
    <source>
        <dbReference type="ARBA" id="ARBA00005417"/>
    </source>
</evidence>
<dbReference type="OrthoDB" id="9784450at2"/>
<comment type="similarity">
    <text evidence="2">Belongs to the ABC transporter superfamily.</text>
</comment>
<evidence type="ECO:0000256" key="6">
    <source>
        <dbReference type="ARBA" id="ARBA00022741"/>
    </source>
</evidence>
<dbReference type="GO" id="GO:0016887">
    <property type="term" value="F:ATP hydrolysis activity"/>
    <property type="evidence" value="ECO:0007669"/>
    <property type="project" value="InterPro"/>
</dbReference>
<evidence type="ECO:0000256" key="5">
    <source>
        <dbReference type="ARBA" id="ARBA00022519"/>
    </source>
</evidence>
<dbReference type="InterPro" id="IPR027417">
    <property type="entry name" value="P-loop_NTPase"/>
</dbReference>
<evidence type="ECO:0000256" key="4">
    <source>
        <dbReference type="ARBA" id="ARBA00022475"/>
    </source>
</evidence>
<evidence type="ECO:0000259" key="9">
    <source>
        <dbReference type="PROSITE" id="PS50893"/>
    </source>
</evidence>
<evidence type="ECO:0000256" key="3">
    <source>
        <dbReference type="ARBA" id="ARBA00022448"/>
    </source>
</evidence>
<dbReference type="InterPro" id="IPR003439">
    <property type="entry name" value="ABC_transporter-like_ATP-bd"/>
</dbReference>
<evidence type="ECO:0000256" key="7">
    <source>
        <dbReference type="ARBA" id="ARBA00022840"/>
    </source>
</evidence>
<dbReference type="AlphaFoldDB" id="A0A3A1Y463"/>
<dbReference type="Pfam" id="PF00005">
    <property type="entry name" value="ABC_tran"/>
    <property type="match status" value="1"/>
</dbReference>
<proteinExistence type="inferred from homology"/>
<evidence type="ECO:0000313" key="10">
    <source>
        <dbReference type="EMBL" id="RIY32046.1"/>
    </source>
</evidence>
<keyword evidence="5" id="KW-0997">Cell inner membrane</keyword>
<dbReference type="InterPro" id="IPR050319">
    <property type="entry name" value="ABC_transp_ATP-bind"/>
</dbReference>
<organism evidence="10 11">
    <name type="scientific">Psittacicella hinzii</name>
    <dbReference type="NCBI Taxonomy" id="2028575"/>
    <lineage>
        <taxon>Bacteria</taxon>
        <taxon>Pseudomonadati</taxon>
        <taxon>Pseudomonadota</taxon>
        <taxon>Gammaproteobacteria</taxon>
        <taxon>Pasteurellales</taxon>
        <taxon>Psittacicellaceae</taxon>
        <taxon>Psittacicella</taxon>
    </lineage>
</organism>
<dbReference type="PANTHER" id="PTHR43776">
    <property type="entry name" value="TRANSPORT ATP-BINDING PROTEIN"/>
    <property type="match status" value="1"/>
</dbReference>
<reference evidence="10 11" key="1">
    <citation type="submission" date="2017-08" db="EMBL/GenBank/DDBJ databases">
        <title>Reclassification of Bisgaard taxon 37 and 44.</title>
        <authorList>
            <person name="Christensen H."/>
        </authorList>
    </citation>
    <scope>NUCLEOTIDE SEQUENCE [LARGE SCALE GENOMIC DNA]</scope>
    <source>
        <strain evidence="10 11">B96_3</strain>
    </source>
</reference>
<protein>
    <recommendedName>
        <fullName evidence="9">ABC transporter domain-containing protein</fullName>
    </recommendedName>
</protein>
<dbReference type="Gene3D" id="3.40.50.300">
    <property type="entry name" value="P-loop containing nucleotide triphosphate hydrolases"/>
    <property type="match status" value="1"/>
</dbReference>
<keyword evidence="4" id="KW-1003">Cell membrane</keyword>
<sequence length="272" mass="30756">MQASKDILVVNHLFKSYTESKFFRKKFIAVDKVSFKVKQGEIFGITGHNSCGKSTIANMLVGLVEPDDGEIIFANRPLLHGDSKYRREHIRLAKIELIDSFFLARNVAEFLALPLKLVHGEKESQTDLIKQISETLHFLEAPSDLINKPLKRLNNQEKALVCLAHALILDPEIIIVDDIFATCDLSFNGVLVNLLLKLQEVGKTIILITSELGIIKHVTDRVMILQGGVIEDLGKTYDVLTNSCNEFTNRLVKSYFGHRLKASNWLFSFKEF</sequence>
<accession>A0A3A1Y463</accession>
<keyword evidence="7" id="KW-0067">ATP-binding</keyword>
<name>A0A3A1Y463_9GAMM</name>
<dbReference type="GO" id="GO:0005524">
    <property type="term" value="F:ATP binding"/>
    <property type="evidence" value="ECO:0007669"/>
    <property type="project" value="UniProtKB-KW"/>
</dbReference>
<keyword evidence="11" id="KW-1185">Reference proteome</keyword>
<keyword evidence="6" id="KW-0547">Nucleotide-binding</keyword>
<dbReference type="GO" id="GO:0055085">
    <property type="term" value="P:transmembrane transport"/>
    <property type="evidence" value="ECO:0007669"/>
    <property type="project" value="UniProtKB-ARBA"/>
</dbReference>
<keyword evidence="3" id="KW-0813">Transport</keyword>
<dbReference type="PROSITE" id="PS50893">
    <property type="entry name" value="ABC_TRANSPORTER_2"/>
    <property type="match status" value="1"/>
</dbReference>
<dbReference type="PANTHER" id="PTHR43776:SF4">
    <property type="entry name" value="PUTRESCINE EXPORT SYSTEM ATP-BINDING PROTEIN SAPF"/>
    <property type="match status" value="1"/>
</dbReference>
<gene>
    <name evidence="10" type="ORF">CKF54_05510</name>
</gene>
<evidence type="ECO:0000313" key="11">
    <source>
        <dbReference type="Proteomes" id="UP000265691"/>
    </source>
</evidence>
<feature type="domain" description="ABC transporter" evidence="9">
    <location>
        <begin position="8"/>
        <end position="252"/>
    </location>
</feature>
<dbReference type="InterPro" id="IPR003593">
    <property type="entry name" value="AAA+_ATPase"/>
</dbReference>
<comment type="subcellular location">
    <subcellularLocation>
        <location evidence="1">Cell inner membrane</location>
        <topology evidence="1">Peripheral membrane protein</topology>
    </subcellularLocation>
</comment>
<evidence type="ECO:0000256" key="1">
    <source>
        <dbReference type="ARBA" id="ARBA00004417"/>
    </source>
</evidence>
<dbReference type="GO" id="GO:0005886">
    <property type="term" value="C:plasma membrane"/>
    <property type="evidence" value="ECO:0007669"/>
    <property type="project" value="UniProtKB-SubCell"/>
</dbReference>
<dbReference type="SUPFAM" id="SSF52540">
    <property type="entry name" value="P-loop containing nucleoside triphosphate hydrolases"/>
    <property type="match status" value="1"/>
</dbReference>
<dbReference type="Proteomes" id="UP000265691">
    <property type="component" value="Unassembled WGS sequence"/>
</dbReference>
<dbReference type="EMBL" id="NRHC01000070">
    <property type="protein sequence ID" value="RIY32046.1"/>
    <property type="molecule type" value="Genomic_DNA"/>
</dbReference>
<keyword evidence="8" id="KW-0472">Membrane</keyword>
<dbReference type="RefSeq" id="WP_119525366.1">
    <property type="nucleotide sequence ID" value="NZ_NRHC01000070.1"/>
</dbReference>